<name>A0A2M4B7U7_9DIPT</name>
<proteinExistence type="predicted"/>
<evidence type="ECO:0000313" key="2">
    <source>
        <dbReference type="EMBL" id="MBW49135.1"/>
    </source>
</evidence>
<accession>A0A2M4B7U7</accession>
<feature type="chain" id="PRO_5014740223" evidence="1">
    <location>
        <begin position="18"/>
        <end position="67"/>
    </location>
</feature>
<dbReference type="AlphaFoldDB" id="A0A2M4B7U7"/>
<dbReference type="EMBL" id="GGFK01015814">
    <property type="protein sequence ID" value="MBW49135.1"/>
    <property type="molecule type" value="Transcribed_RNA"/>
</dbReference>
<sequence>MALVMLLFLALFAFITSPPPKRRVKWAHTHDRAHKQTRAHMVESCRGLLLALVVESFTIEEQSAPRQ</sequence>
<organism evidence="2">
    <name type="scientific">Anopheles triannulatus</name>
    <dbReference type="NCBI Taxonomy" id="58253"/>
    <lineage>
        <taxon>Eukaryota</taxon>
        <taxon>Metazoa</taxon>
        <taxon>Ecdysozoa</taxon>
        <taxon>Arthropoda</taxon>
        <taxon>Hexapoda</taxon>
        <taxon>Insecta</taxon>
        <taxon>Pterygota</taxon>
        <taxon>Neoptera</taxon>
        <taxon>Endopterygota</taxon>
        <taxon>Diptera</taxon>
        <taxon>Nematocera</taxon>
        <taxon>Culicoidea</taxon>
        <taxon>Culicidae</taxon>
        <taxon>Anophelinae</taxon>
        <taxon>Anopheles</taxon>
    </lineage>
</organism>
<keyword evidence="1" id="KW-0732">Signal</keyword>
<protein>
    <submittedName>
        <fullName evidence="2">Putative secreted protein</fullName>
    </submittedName>
</protein>
<feature type="signal peptide" evidence="1">
    <location>
        <begin position="1"/>
        <end position="17"/>
    </location>
</feature>
<evidence type="ECO:0000256" key="1">
    <source>
        <dbReference type="SAM" id="SignalP"/>
    </source>
</evidence>
<reference evidence="2" key="1">
    <citation type="submission" date="2018-01" db="EMBL/GenBank/DDBJ databases">
        <title>An insight into the sialome of Amazonian anophelines.</title>
        <authorList>
            <person name="Ribeiro J.M."/>
            <person name="Scarpassa V."/>
            <person name="Calvo E."/>
        </authorList>
    </citation>
    <scope>NUCLEOTIDE SEQUENCE</scope>
    <source>
        <tissue evidence="2">Salivary glands</tissue>
    </source>
</reference>